<organism evidence="5 6">
    <name type="scientific">Nocardioides glacieisoli</name>
    <dbReference type="NCBI Taxonomy" id="1168730"/>
    <lineage>
        <taxon>Bacteria</taxon>
        <taxon>Bacillati</taxon>
        <taxon>Actinomycetota</taxon>
        <taxon>Actinomycetes</taxon>
        <taxon>Propionibacteriales</taxon>
        <taxon>Nocardioidaceae</taxon>
        <taxon>Nocardioides</taxon>
    </lineage>
</organism>
<gene>
    <name evidence="5" type="ORF">EUA06_07355</name>
</gene>
<dbReference type="RefSeq" id="WP_129474342.1">
    <property type="nucleotide sequence ID" value="NZ_SDWS01000002.1"/>
</dbReference>
<keyword evidence="6" id="KW-1185">Reference proteome</keyword>
<dbReference type="GO" id="GO:0000976">
    <property type="term" value="F:transcription cis-regulatory region binding"/>
    <property type="evidence" value="ECO:0007669"/>
    <property type="project" value="TreeGrafter"/>
</dbReference>
<dbReference type="OrthoDB" id="3258243at2"/>
<protein>
    <submittedName>
        <fullName evidence="5">LacI family transcriptional regulator</fullName>
    </submittedName>
</protein>
<keyword evidence="3" id="KW-0804">Transcription</keyword>
<dbReference type="AlphaFoldDB" id="A0A4Q2RV40"/>
<dbReference type="PANTHER" id="PTHR30146">
    <property type="entry name" value="LACI-RELATED TRANSCRIPTIONAL REPRESSOR"/>
    <property type="match status" value="1"/>
</dbReference>
<dbReference type="Gene3D" id="1.10.260.40">
    <property type="entry name" value="lambda repressor-like DNA-binding domains"/>
    <property type="match status" value="1"/>
</dbReference>
<dbReference type="GO" id="GO:0003700">
    <property type="term" value="F:DNA-binding transcription factor activity"/>
    <property type="evidence" value="ECO:0007669"/>
    <property type="project" value="TreeGrafter"/>
</dbReference>
<dbReference type="EMBL" id="SDWS01000002">
    <property type="protein sequence ID" value="RYB92738.1"/>
    <property type="molecule type" value="Genomic_DNA"/>
</dbReference>
<accession>A0A4Q2RV40</accession>
<dbReference type="Gene3D" id="3.40.50.2300">
    <property type="match status" value="2"/>
</dbReference>
<dbReference type="InterPro" id="IPR028082">
    <property type="entry name" value="Peripla_BP_I"/>
</dbReference>
<dbReference type="InterPro" id="IPR046335">
    <property type="entry name" value="LacI/GalR-like_sensor"/>
</dbReference>
<evidence type="ECO:0000256" key="1">
    <source>
        <dbReference type="ARBA" id="ARBA00023015"/>
    </source>
</evidence>
<feature type="domain" description="HTH lacI-type" evidence="4">
    <location>
        <begin position="3"/>
        <end position="57"/>
    </location>
</feature>
<dbReference type="Pfam" id="PF13377">
    <property type="entry name" value="Peripla_BP_3"/>
    <property type="match status" value="1"/>
</dbReference>
<name>A0A4Q2RV40_9ACTN</name>
<evidence type="ECO:0000313" key="5">
    <source>
        <dbReference type="EMBL" id="RYB92738.1"/>
    </source>
</evidence>
<evidence type="ECO:0000259" key="4">
    <source>
        <dbReference type="PROSITE" id="PS50932"/>
    </source>
</evidence>
<reference evidence="5 6" key="1">
    <citation type="submission" date="2019-01" db="EMBL/GenBank/DDBJ databases">
        <title>Novel species of Nocardioides.</title>
        <authorList>
            <person name="Liu Q."/>
            <person name="Xin Y.-H."/>
        </authorList>
    </citation>
    <scope>NUCLEOTIDE SEQUENCE [LARGE SCALE GENOMIC DNA]</scope>
    <source>
        <strain evidence="5 6">HLT3-15</strain>
    </source>
</reference>
<keyword evidence="1" id="KW-0805">Transcription regulation</keyword>
<proteinExistence type="predicted"/>
<comment type="caution">
    <text evidence="5">The sequence shown here is derived from an EMBL/GenBank/DDBJ whole genome shotgun (WGS) entry which is preliminary data.</text>
</comment>
<dbReference type="SUPFAM" id="SSF53822">
    <property type="entry name" value="Periplasmic binding protein-like I"/>
    <property type="match status" value="1"/>
</dbReference>
<dbReference type="Pfam" id="PF00356">
    <property type="entry name" value="LacI"/>
    <property type="match status" value="1"/>
</dbReference>
<dbReference type="PANTHER" id="PTHR30146:SF153">
    <property type="entry name" value="LACTOSE OPERON REPRESSOR"/>
    <property type="match status" value="1"/>
</dbReference>
<keyword evidence="2" id="KW-0238">DNA-binding</keyword>
<dbReference type="Proteomes" id="UP000291838">
    <property type="component" value="Unassembled WGS sequence"/>
</dbReference>
<dbReference type="CDD" id="cd01392">
    <property type="entry name" value="HTH_LacI"/>
    <property type="match status" value="1"/>
</dbReference>
<dbReference type="CDD" id="cd06267">
    <property type="entry name" value="PBP1_LacI_sugar_binding-like"/>
    <property type="match status" value="1"/>
</dbReference>
<evidence type="ECO:0000256" key="2">
    <source>
        <dbReference type="ARBA" id="ARBA00023125"/>
    </source>
</evidence>
<dbReference type="PROSITE" id="PS00356">
    <property type="entry name" value="HTH_LACI_1"/>
    <property type="match status" value="1"/>
</dbReference>
<dbReference type="PROSITE" id="PS50932">
    <property type="entry name" value="HTH_LACI_2"/>
    <property type="match status" value="1"/>
</dbReference>
<dbReference type="InterPro" id="IPR000843">
    <property type="entry name" value="HTH_LacI"/>
</dbReference>
<sequence>MASTIRDVARSAGVSIATVSRAMREPSIVSVETLRRVREAADQLDYTPSQLGRQLAERRHGANGIVFPDLSGPYYGEVVVGYEDVASELGRAVLILATHGRPAAREMITRLAGRCDGLVVLGHTVSDDVLLELAERGVPLVTVARPPVTGVDSVAAENHRTAHALASHLAASGARSVVFLGNPDRSPDVTERLAGLRAGADEAGLEVSELRVETMDEQGGAVAAEHLCQQDALPDAIACANDELALGLMTALRERGVVVPRDVLVTGWDDIMAARYAELTTVRQPLRDLGATAARFLDDLIAGRRAEPRIEVLPTELIVRSSSSPRER</sequence>
<dbReference type="SUPFAM" id="SSF47413">
    <property type="entry name" value="lambda repressor-like DNA-binding domains"/>
    <property type="match status" value="1"/>
</dbReference>
<dbReference type="InterPro" id="IPR010982">
    <property type="entry name" value="Lambda_DNA-bd_dom_sf"/>
</dbReference>
<evidence type="ECO:0000313" key="6">
    <source>
        <dbReference type="Proteomes" id="UP000291838"/>
    </source>
</evidence>
<evidence type="ECO:0000256" key="3">
    <source>
        <dbReference type="ARBA" id="ARBA00023163"/>
    </source>
</evidence>
<dbReference type="SMART" id="SM00354">
    <property type="entry name" value="HTH_LACI"/>
    <property type="match status" value="1"/>
</dbReference>